<proteinExistence type="predicted"/>
<feature type="compositionally biased region" description="Basic and acidic residues" evidence="1">
    <location>
        <begin position="54"/>
        <end position="68"/>
    </location>
</feature>
<evidence type="ECO:0000313" key="2">
    <source>
        <dbReference type="EMBL" id="KAK9889157.1"/>
    </source>
</evidence>
<dbReference type="EMBL" id="JARQZJ010000122">
    <property type="protein sequence ID" value="KAK9889157.1"/>
    <property type="molecule type" value="Genomic_DNA"/>
</dbReference>
<reference evidence="2 3" key="1">
    <citation type="submission" date="2023-03" db="EMBL/GenBank/DDBJ databases">
        <title>Genome insight into feeding habits of ladybird beetles.</title>
        <authorList>
            <person name="Li H.-S."/>
            <person name="Huang Y.-H."/>
            <person name="Pang H."/>
        </authorList>
    </citation>
    <scope>NUCLEOTIDE SEQUENCE [LARGE SCALE GENOMIC DNA]</scope>
    <source>
        <strain evidence="2">SYSU_2023b</strain>
        <tissue evidence="2">Whole body</tissue>
    </source>
</reference>
<name>A0AAW1VA03_9CUCU</name>
<feature type="region of interest" description="Disordered" evidence="1">
    <location>
        <begin position="1"/>
        <end position="68"/>
    </location>
</feature>
<keyword evidence="3" id="KW-1185">Reference proteome</keyword>
<organism evidence="2 3">
    <name type="scientific">Henosepilachna vigintioctopunctata</name>
    <dbReference type="NCBI Taxonomy" id="420089"/>
    <lineage>
        <taxon>Eukaryota</taxon>
        <taxon>Metazoa</taxon>
        <taxon>Ecdysozoa</taxon>
        <taxon>Arthropoda</taxon>
        <taxon>Hexapoda</taxon>
        <taxon>Insecta</taxon>
        <taxon>Pterygota</taxon>
        <taxon>Neoptera</taxon>
        <taxon>Endopterygota</taxon>
        <taxon>Coleoptera</taxon>
        <taxon>Polyphaga</taxon>
        <taxon>Cucujiformia</taxon>
        <taxon>Coccinelloidea</taxon>
        <taxon>Coccinellidae</taxon>
        <taxon>Epilachninae</taxon>
        <taxon>Epilachnini</taxon>
        <taxon>Henosepilachna</taxon>
    </lineage>
</organism>
<sequence length="68" mass="7773">MLQWGRKTYEEVSDSDEIVDEGPIQTKNNIGYEDDDGLEGFEDLLKSGMFSKSNDGEMPPKRQKVMDK</sequence>
<dbReference type="AlphaFoldDB" id="A0AAW1VA03"/>
<gene>
    <name evidence="2" type="ORF">WA026_004431</name>
</gene>
<dbReference type="Proteomes" id="UP001431783">
    <property type="component" value="Unassembled WGS sequence"/>
</dbReference>
<accession>A0AAW1VA03</accession>
<protein>
    <submittedName>
        <fullName evidence="2">Uncharacterized protein</fullName>
    </submittedName>
</protein>
<evidence type="ECO:0000313" key="3">
    <source>
        <dbReference type="Proteomes" id="UP001431783"/>
    </source>
</evidence>
<feature type="compositionally biased region" description="Acidic residues" evidence="1">
    <location>
        <begin position="11"/>
        <end position="20"/>
    </location>
</feature>
<comment type="caution">
    <text evidence="2">The sequence shown here is derived from an EMBL/GenBank/DDBJ whole genome shotgun (WGS) entry which is preliminary data.</text>
</comment>
<feature type="compositionally biased region" description="Acidic residues" evidence="1">
    <location>
        <begin position="32"/>
        <end position="42"/>
    </location>
</feature>
<evidence type="ECO:0000256" key="1">
    <source>
        <dbReference type="SAM" id="MobiDB-lite"/>
    </source>
</evidence>